<dbReference type="PANTHER" id="PTHR24321:SF15">
    <property type="entry name" value="OXIDOREDUCTASE UCPA"/>
    <property type="match status" value="1"/>
</dbReference>
<evidence type="ECO:0000313" key="4">
    <source>
        <dbReference type="Proteomes" id="UP000548582"/>
    </source>
</evidence>
<dbReference type="Proteomes" id="UP000548582">
    <property type="component" value="Unassembled WGS sequence"/>
</dbReference>
<name>A0A848EK11_9PROT</name>
<dbReference type="AlphaFoldDB" id="A0A848EK11"/>
<dbReference type="InterPro" id="IPR002347">
    <property type="entry name" value="SDR_fam"/>
</dbReference>
<dbReference type="PROSITE" id="PS00061">
    <property type="entry name" value="ADH_SHORT"/>
    <property type="match status" value="1"/>
</dbReference>
<comment type="similarity">
    <text evidence="1">Belongs to the short-chain dehydrogenases/reductases (SDR) family.</text>
</comment>
<keyword evidence="2" id="KW-0560">Oxidoreductase</keyword>
<dbReference type="FunFam" id="3.40.50.720:FF:000084">
    <property type="entry name" value="Short-chain dehydrogenase reductase"/>
    <property type="match status" value="1"/>
</dbReference>
<dbReference type="InterPro" id="IPR020904">
    <property type="entry name" value="Sc_DH/Rdtase_CS"/>
</dbReference>
<dbReference type="PANTHER" id="PTHR24321">
    <property type="entry name" value="DEHYDROGENASES, SHORT CHAIN"/>
    <property type="match status" value="1"/>
</dbReference>
<reference evidence="3 4" key="1">
    <citation type="submission" date="2020-03" db="EMBL/GenBank/DDBJ databases">
        <authorList>
            <person name="Sun Q."/>
        </authorList>
    </citation>
    <scope>NUCLEOTIDE SEQUENCE [LARGE SCALE GENOMIC DNA]</scope>
    <source>
        <strain evidence="3 4">JC162</strain>
    </source>
</reference>
<evidence type="ECO:0000256" key="2">
    <source>
        <dbReference type="ARBA" id="ARBA00023002"/>
    </source>
</evidence>
<sequence>MLDLTGKVAIVTGAGSVGPGWGNGKATAVLFARQGAAVFCIDNNPEAVAETVGIIEKEGGCAAAHVADATRSETVKAAVEAAISAFGRLDILVNNVGGSAPGSAETMSEEAWDRQFDINLRSAFLGCKHALPYLRERETAAIVNIASIAALRMSGDRPHIAYSASKMGVIGLTKSVAMDQARKGVRCNVVIPGLMHTPLVENRLLRQLGANDAATLIAKRDAQVPTGKMGTGWDVAHAVLFLASDEARYITGTEIVVDGGMSAMMPGAGA</sequence>
<dbReference type="GO" id="GO:0016491">
    <property type="term" value="F:oxidoreductase activity"/>
    <property type="evidence" value="ECO:0007669"/>
    <property type="project" value="UniProtKB-KW"/>
</dbReference>
<dbReference type="InterPro" id="IPR036291">
    <property type="entry name" value="NAD(P)-bd_dom_sf"/>
</dbReference>
<dbReference type="PRINTS" id="PR00081">
    <property type="entry name" value="GDHRDH"/>
</dbReference>
<gene>
    <name evidence="3" type="ORF">GWK16_21005</name>
</gene>
<dbReference type="RefSeq" id="WP_170055934.1">
    <property type="nucleotide sequence ID" value="NZ_JABBKX010000009.1"/>
</dbReference>
<proteinExistence type="inferred from homology"/>
<accession>A0A848EK11</accession>
<dbReference type="Pfam" id="PF13561">
    <property type="entry name" value="adh_short_C2"/>
    <property type="match status" value="1"/>
</dbReference>
<dbReference type="SUPFAM" id="SSF51735">
    <property type="entry name" value="NAD(P)-binding Rossmann-fold domains"/>
    <property type="match status" value="1"/>
</dbReference>
<protein>
    <submittedName>
        <fullName evidence="3">SDR family oxidoreductase</fullName>
    </submittedName>
</protein>
<evidence type="ECO:0000256" key="1">
    <source>
        <dbReference type="ARBA" id="ARBA00006484"/>
    </source>
</evidence>
<dbReference type="Gene3D" id="3.40.50.720">
    <property type="entry name" value="NAD(P)-binding Rossmann-like Domain"/>
    <property type="match status" value="1"/>
</dbReference>
<evidence type="ECO:0000313" key="3">
    <source>
        <dbReference type="EMBL" id="NMJ43740.1"/>
    </source>
</evidence>
<dbReference type="EMBL" id="JABBKX010000009">
    <property type="protein sequence ID" value="NMJ43740.1"/>
    <property type="molecule type" value="Genomic_DNA"/>
</dbReference>
<dbReference type="CDD" id="cd05233">
    <property type="entry name" value="SDR_c"/>
    <property type="match status" value="1"/>
</dbReference>
<comment type="caution">
    <text evidence="3">The sequence shown here is derived from an EMBL/GenBank/DDBJ whole genome shotgun (WGS) entry which is preliminary data.</text>
</comment>
<dbReference type="PRINTS" id="PR00080">
    <property type="entry name" value="SDRFAMILY"/>
</dbReference>
<organism evidence="3 4">
    <name type="scientific">Neoroseomonas marina</name>
    <dbReference type="NCBI Taxonomy" id="1232220"/>
    <lineage>
        <taxon>Bacteria</taxon>
        <taxon>Pseudomonadati</taxon>
        <taxon>Pseudomonadota</taxon>
        <taxon>Alphaproteobacteria</taxon>
        <taxon>Acetobacterales</taxon>
        <taxon>Acetobacteraceae</taxon>
        <taxon>Neoroseomonas</taxon>
    </lineage>
</organism>
<keyword evidence="4" id="KW-1185">Reference proteome</keyword>